<evidence type="ECO:0000256" key="1">
    <source>
        <dbReference type="ARBA" id="ARBA00004496"/>
    </source>
</evidence>
<evidence type="ECO:0000256" key="9">
    <source>
        <dbReference type="HAMAP-Rule" id="MF_01852"/>
    </source>
</evidence>
<dbReference type="InterPro" id="IPR006070">
    <property type="entry name" value="Sua5-like_dom"/>
</dbReference>
<protein>
    <recommendedName>
        <fullName evidence="9">Threonylcarbamoyl-AMP synthase</fullName>
        <shortName evidence="9">TC-AMP synthase</shortName>
        <ecNumber evidence="9">2.7.7.87</ecNumber>
    </recommendedName>
    <alternativeName>
        <fullName evidence="9">L-threonylcarbamoyladenylate synthase</fullName>
    </alternativeName>
    <alternativeName>
        <fullName evidence="9">t(6)A37 threonylcarbamoyladenosine biosynthesis protein TsaC</fullName>
    </alternativeName>
    <alternativeName>
        <fullName evidence="9">tRNA threonylcarbamoyladenosine biosynthesis protein TsaC</fullName>
    </alternativeName>
</protein>
<dbReference type="EMBL" id="CP031222">
    <property type="protein sequence ID" value="AXI03433.1"/>
    <property type="molecule type" value="Genomic_DNA"/>
</dbReference>
<dbReference type="AlphaFoldDB" id="A0A345P824"/>
<dbReference type="SUPFAM" id="SSF55821">
    <property type="entry name" value="YrdC/RibB"/>
    <property type="match status" value="1"/>
</dbReference>
<gene>
    <name evidence="9" type="primary">tsaC</name>
    <name evidence="11" type="ORF">HYN46_11645</name>
</gene>
<evidence type="ECO:0000256" key="5">
    <source>
        <dbReference type="ARBA" id="ARBA00022695"/>
    </source>
</evidence>
<dbReference type="OrthoDB" id="9814580at2"/>
<evidence type="ECO:0000256" key="7">
    <source>
        <dbReference type="ARBA" id="ARBA00022840"/>
    </source>
</evidence>
<comment type="subcellular location">
    <subcellularLocation>
        <location evidence="1 9">Cytoplasm</location>
    </subcellularLocation>
</comment>
<proteinExistence type="inferred from homology"/>
<keyword evidence="7 9" id="KW-0067">ATP-binding</keyword>
<dbReference type="GO" id="GO:0000049">
    <property type="term" value="F:tRNA binding"/>
    <property type="evidence" value="ECO:0007669"/>
    <property type="project" value="TreeGrafter"/>
</dbReference>
<keyword evidence="2 9" id="KW-0963">Cytoplasm</keyword>
<dbReference type="GO" id="GO:0005524">
    <property type="term" value="F:ATP binding"/>
    <property type="evidence" value="ECO:0007669"/>
    <property type="project" value="UniProtKB-UniRule"/>
</dbReference>
<dbReference type="InterPro" id="IPR023535">
    <property type="entry name" value="TC-AMP_synthase"/>
</dbReference>
<evidence type="ECO:0000256" key="8">
    <source>
        <dbReference type="ARBA" id="ARBA00048366"/>
    </source>
</evidence>
<dbReference type="InterPro" id="IPR050156">
    <property type="entry name" value="TC-AMP_synthase_SUA5"/>
</dbReference>
<dbReference type="GO" id="GO:0006450">
    <property type="term" value="P:regulation of translational fidelity"/>
    <property type="evidence" value="ECO:0007669"/>
    <property type="project" value="TreeGrafter"/>
</dbReference>
<dbReference type="KEGG" id="mbah:HYN46_11645"/>
<dbReference type="Pfam" id="PF01300">
    <property type="entry name" value="Sua5_yciO_yrdC"/>
    <property type="match status" value="1"/>
</dbReference>
<dbReference type="RefSeq" id="WP_114899541.1">
    <property type="nucleotide sequence ID" value="NZ_CP031222.1"/>
</dbReference>
<keyword evidence="5 9" id="KW-0548">Nucleotidyltransferase</keyword>
<evidence type="ECO:0000256" key="4">
    <source>
        <dbReference type="ARBA" id="ARBA00022694"/>
    </source>
</evidence>
<dbReference type="GO" id="GO:0061710">
    <property type="term" value="F:L-threonylcarbamoyladenylate synthase"/>
    <property type="evidence" value="ECO:0007669"/>
    <property type="project" value="UniProtKB-EC"/>
</dbReference>
<reference evidence="11 12" key="1">
    <citation type="submission" date="2018-07" db="EMBL/GenBank/DDBJ databases">
        <title>Genome sequencing of Moraxellaceae gen. HYN0046.</title>
        <authorList>
            <person name="Kim M."/>
            <person name="Yi H."/>
        </authorList>
    </citation>
    <scope>NUCLEOTIDE SEQUENCE [LARGE SCALE GENOMIC DNA]</scope>
    <source>
        <strain evidence="11 12">HYN0046</strain>
    </source>
</reference>
<dbReference type="GO" id="GO:0003725">
    <property type="term" value="F:double-stranded RNA binding"/>
    <property type="evidence" value="ECO:0007669"/>
    <property type="project" value="InterPro"/>
</dbReference>
<dbReference type="EC" id="2.7.7.87" evidence="9"/>
<dbReference type="PROSITE" id="PS51163">
    <property type="entry name" value="YRDC"/>
    <property type="match status" value="1"/>
</dbReference>
<comment type="similarity">
    <text evidence="9">Belongs to the SUA5 family. TsaC subfamily.</text>
</comment>
<evidence type="ECO:0000313" key="11">
    <source>
        <dbReference type="EMBL" id="AXI03433.1"/>
    </source>
</evidence>
<accession>A0A345P824</accession>
<name>A0A345P824_9GAMM</name>
<keyword evidence="12" id="KW-1185">Reference proteome</keyword>
<dbReference type="GO" id="GO:0005737">
    <property type="term" value="C:cytoplasm"/>
    <property type="evidence" value="ECO:0007669"/>
    <property type="project" value="UniProtKB-SubCell"/>
</dbReference>
<feature type="domain" description="YrdC-like" evidence="10">
    <location>
        <begin position="10"/>
        <end position="194"/>
    </location>
</feature>
<sequence>MTNHSAITSVSAIASAVSALEQGEVIAYPTESVWGLGCDPWNEAAVQALLKLKDRPVSKGLILVAADEAQVNPFLEKLTGEQRKVVIESWLDPTSRATTWLVPLTDDVPIWISGAHDRVAVRVTRHVQTRDLCRAFGRPIVSTSANPSGEPSALDSAMVEQYFNQLVFILDGQTDGATQPSLIRDAITGEVLRA</sequence>
<dbReference type="Gene3D" id="3.90.870.10">
    <property type="entry name" value="DHBP synthase"/>
    <property type="match status" value="1"/>
</dbReference>
<dbReference type="HAMAP" id="MF_01852">
    <property type="entry name" value="TsaC"/>
    <property type="match status" value="1"/>
</dbReference>
<evidence type="ECO:0000259" key="10">
    <source>
        <dbReference type="PROSITE" id="PS51163"/>
    </source>
</evidence>
<keyword evidence="6 9" id="KW-0547">Nucleotide-binding</keyword>
<dbReference type="Proteomes" id="UP000253940">
    <property type="component" value="Chromosome"/>
</dbReference>
<dbReference type="InterPro" id="IPR017945">
    <property type="entry name" value="DHBP_synth_RibB-like_a/b_dom"/>
</dbReference>
<evidence type="ECO:0000256" key="6">
    <source>
        <dbReference type="ARBA" id="ARBA00022741"/>
    </source>
</evidence>
<dbReference type="PANTHER" id="PTHR17490:SF18">
    <property type="entry name" value="THREONYLCARBAMOYL-AMP SYNTHASE"/>
    <property type="match status" value="1"/>
</dbReference>
<comment type="catalytic activity">
    <reaction evidence="8 9">
        <text>L-threonine + hydrogencarbonate + ATP = L-threonylcarbamoyladenylate + diphosphate + H2O</text>
        <dbReference type="Rhea" id="RHEA:36407"/>
        <dbReference type="ChEBI" id="CHEBI:15377"/>
        <dbReference type="ChEBI" id="CHEBI:17544"/>
        <dbReference type="ChEBI" id="CHEBI:30616"/>
        <dbReference type="ChEBI" id="CHEBI:33019"/>
        <dbReference type="ChEBI" id="CHEBI:57926"/>
        <dbReference type="ChEBI" id="CHEBI:73682"/>
        <dbReference type="EC" id="2.7.7.87"/>
    </reaction>
</comment>
<organism evidence="11 12">
    <name type="scientific">Aquirhabdus parva</name>
    <dbReference type="NCBI Taxonomy" id="2283318"/>
    <lineage>
        <taxon>Bacteria</taxon>
        <taxon>Pseudomonadati</taxon>
        <taxon>Pseudomonadota</taxon>
        <taxon>Gammaproteobacteria</taxon>
        <taxon>Moraxellales</taxon>
        <taxon>Moraxellaceae</taxon>
        <taxon>Aquirhabdus</taxon>
    </lineage>
</organism>
<evidence type="ECO:0000256" key="2">
    <source>
        <dbReference type="ARBA" id="ARBA00022490"/>
    </source>
</evidence>
<evidence type="ECO:0000313" key="12">
    <source>
        <dbReference type="Proteomes" id="UP000253940"/>
    </source>
</evidence>
<dbReference type="GO" id="GO:0002949">
    <property type="term" value="P:tRNA threonylcarbamoyladenosine modification"/>
    <property type="evidence" value="ECO:0007669"/>
    <property type="project" value="UniProtKB-UniRule"/>
</dbReference>
<keyword evidence="3 9" id="KW-0808">Transferase</keyword>
<dbReference type="PANTHER" id="PTHR17490">
    <property type="entry name" value="SUA5"/>
    <property type="match status" value="1"/>
</dbReference>
<comment type="function">
    <text evidence="9">Required for the formation of a threonylcarbamoyl group on adenosine at position 37 (t(6)A37) in tRNAs that read codons beginning with adenine. Catalyzes the conversion of L-threonine, HCO(3)(-)/CO(2) and ATP to give threonylcarbamoyl-AMP (TC-AMP) as the acyladenylate intermediate, with the release of diphosphate.</text>
</comment>
<evidence type="ECO:0000256" key="3">
    <source>
        <dbReference type="ARBA" id="ARBA00022679"/>
    </source>
</evidence>
<keyword evidence="4 9" id="KW-0819">tRNA processing</keyword>